<protein>
    <submittedName>
        <fullName evidence="1">Uncharacterized protein</fullName>
    </submittedName>
</protein>
<dbReference type="EMBL" id="OB665249">
    <property type="protein sequence ID" value="CAD7232857.1"/>
    <property type="molecule type" value="Genomic_DNA"/>
</dbReference>
<accession>A0A7R8WJE7</accession>
<dbReference type="AlphaFoldDB" id="A0A7R8WJE7"/>
<sequence>MKLAILLMLAVASVRSAKLEAPMRNEVQMEAPSLNHFKHKTRELFSRFLKDFVHVFVEEKNRGAFTAANVADLIKGASEETARMLPSNNVPLKLALGVGGVLVGLSSLGYGSREIGRSLSDAYSGFDWRGGISAMARDDFLERTFDWMNIQEVDCKRKIVCEVEQYAANKSTFKAFILRFLSKRHPGLAPYQDAVDNGLDSYDCAEIYDTCPHSFTDIVGSIPVDRLGINLDYINSVPWKLIAEKLQEVKEYLQ</sequence>
<reference evidence="1" key="1">
    <citation type="submission" date="2020-11" db="EMBL/GenBank/DDBJ databases">
        <authorList>
            <person name="Tran Van P."/>
        </authorList>
    </citation>
    <scope>NUCLEOTIDE SEQUENCE</scope>
</reference>
<proteinExistence type="predicted"/>
<dbReference type="InterPro" id="IPR006631">
    <property type="entry name" value="DM4_12"/>
</dbReference>
<dbReference type="OrthoDB" id="6375725at2759"/>
<gene>
    <name evidence="1" type="ORF">CTOB1V02_LOCUS10683</name>
</gene>
<dbReference type="Pfam" id="PF07841">
    <property type="entry name" value="DM4_12"/>
    <property type="match status" value="1"/>
</dbReference>
<organism evidence="1">
    <name type="scientific">Cyprideis torosa</name>
    <dbReference type="NCBI Taxonomy" id="163714"/>
    <lineage>
        <taxon>Eukaryota</taxon>
        <taxon>Metazoa</taxon>
        <taxon>Ecdysozoa</taxon>
        <taxon>Arthropoda</taxon>
        <taxon>Crustacea</taxon>
        <taxon>Oligostraca</taxon>
        <taxon>Ostracoda</taxon>
        <taxon>Podocopa</taxon>
        <taxon>Podocopida</taxon>
        <taxon>Cytherocopina</taxon>
        <taxon>Cytheroidea</taxon>
        <taxon>Cytherideidae</taxon>
        <taxon>Cyprideis</taxon>
    </lineage>
</organism>
<evidence type="ECO:0000313" key="1">
    <source>
        <dbReference type="EMBL" id="CAD7232857.1"/>
    </source>
</evidence>
<name>A0A7R8WJE7_9CRUS</name>